<organism evidence="3 5">
    <name type="scientific">Staphylococcus kloosii</name>
    <dbReference type="NCBI Taxonomy" id="29384"/>
    <lineage>
        <taxon>Bacteria</taxon>
        <taxon>Bacillati</taxon>
        <taxon>Bacillota</taxon>
        <taxon>Bacilli</taxon>
        <taxon>Bacillales</taxon>
        <taxon>Staphylococcaceae</taxon>
        <taxon>Staphylococcus</taxon>
    </lineage>
</organism>
<dbReference type="PANTHER" id="PTHR11735:SF11">
    <property type="entry name" value="TRNA THREONYLCARBAMOYLADENOSINE BIOSYNTHESIS PROTEIN TSAB"/>
    <property type="match status" value="1"/>
</dbReference>
<dbReference type="GeneID" id="69904828"/>
<name>A0A921H2U5_9STAP</name>
<evidence type="ECO:0000313" key="4">
    <source>
        <dbReference type="Proteomes" id="UP000321040"/>
    </source>
</evidence>
<dbReference type="GO" id="GO:0005829">
    <property type="term" value="C:cytosol"/>
    <property type="evidence" value="ECO:0007669"/>
    <property type="project" value="TreeGrafter"/>
</dbReference>
<dbReference type="RefSeq" id="WP_103295309.1">
    <property type="nucleotide sequence ID" value="NZ_BKAQ01000009.1"/>
</dbReference>
<dbReference type="Proteomes" id="UP000321040">
    <property type="component" value="Unassembled WGS sequence"/>
</dbReference>
<evidence type="ECO:0000313" key="5">
    <source>
        <dbReference type="Proteomes" id="UP000706163"/>
    </source>
</evidence>
<dbReference type="EC" id="2.3.1.234" evidence="3"/>
<dbReference type="InterPro" id="IPR022496">
    <property type="entry name" value="T6A_TsaB"/>
</dbReference>
<protein>
    <submittedName>
        <fullName evidence="3">tRNA (Adenosine(37)-N6)-threonylcarbamoyltransferase complex dimerization subunit type 1 TsaB</fullName>
        <ecNumber evidence="3">2.3.1.234</ecNumber>
    </submittedName>
</protein>
<dbReference type="KEGG" id="skl:C7J89_05710"/>
<proteinExistence type="predicted"/>
<dbReference type="SUPFAM" id="SSF53067">
    <property type="entry name" value="Actin-like ATPase domain"/>
    <property type="match status" value="2"/>
</dbReference>
<sequence length="220" mass="24272">MNYLLIDTSNQPLSVAIMDNNTILAEINNDKKVNHSVQLMPAIISALEQANLTKQDIDSIVVAEGPGSYTGLRIGVTVAKTLAYALNASLYGVSSLAALAATVQRQDRLIVPVFDARREAVYAGVYQHNNENLETIMSDQYITIEDLLSFLHADGRPYLFVGADTEKLAHLLDSDCLPNLPQAHAMKPLISKPVNIHEFVPNYLKISEAERNWLAKQNNN</sequence>
<keyword evidence="3" id="KW-0012">Acyltransferase</keyword>
<dbReference type="InterPro" id="IPR000905">
    <property type="entry name" value="Gcp-like_dom"/>
</dbReference>
<dbReference type="AlphaFoldDB" id="A0A921H2U5"/>
<dbReference type="Pfam" id="PF00814">
    <property type="entry name" value="TsaD"/>
    <property type="match status" value="1"/>
</dbReference>
<evidence type="ECO:0000313" key="3">
    <source>
        <dbReference type="EMBL" id="HJF68635.1"/>
    </source>
</evidence>
<reference evidence="2 4" key="1">
    <citation type="submission" date="2019-07" db="EMBL/GenBank/DDBJ databases">
        <title>Whole genome shotgun sequence of Staphylococcus kloosii NBRC 109624.</title>
        <authorList>
            <person name="Hosoyama A."/>
            <person name="Uohara A."/>
            <person name="Ohji S."/>
            <person name="Ichikawa N."/>
        </authorList>
    </citation>
    <scope>NUCLEOTIDE SEQUENCE [LARGE SCALE GENOMIC DNA]</scope>
    <source>
        <strain evidence="2 4">NBRC 109624</strain>
    </source>
</reference>
<dbReference type="Proteomes" id="UP000706163">
    <property type="component" value="Unassembled WGS sequence"/>
</dbReference>
<dbReference type="GO" id="GO:0002949">
    <property type="term" value="P:tRNA threonylcarbamoyladenosine modification"/>
    <property type="evidence" value="ECO:0007669"/>
    <property type="project" value="InterPro"/>
</dbReference>
<accession>A0A921H2U5</accession>
<keyword evidence="4" id="KW-1185">Reference proteome</keyword>
<dbReference type="EMBL" id="DYVT01000118">
    <property type="protein sequence ID" value="HJF68635.1"/>
    <property type="molecule type" value="Genomic_DNA"/>
</dbReference>
<gene>
    <name evidence="3" type="primary">tsaB</name>
    <name evidence="3" type="ORF">K8V85_10025</name>
    <name evidence="2" type="ORF">SKL01_12910</name>
</gene>
<comment type="caution">
    <text evidence="3">The sequence shown here is derived from an EMBL/GenBank/DDBJ whole genome shotgun (WGS) entry which is preliminary data.</text>
</comment>
<dbReference type="PANTHER" id="PTHR11735">
    <property type="entry name" value="TRNA N6-ADENOSINE THREONYLCARBAMOYLTRANSFERASE"/>
    <property type="match status" value="1"/>
</dbReference>
<reference evidence="3" key="3">
    <citation type="submission" date="2021-09" db="EMBL/GenBank/DDBJ databases">
        <authorList>
            <person name="Gilroy R."/>
        </authorList>
    </citation>
    <scope>NUCLEOTIDE SEQUENCE</scope>
    <source>
        <strain evidence="3">CHK149-3286</strain>
    </source>
</reference>
<dbReference type="EMBL" id="BKAQ01000009">
    <property type="protein sequence ID" value="GEP82113.1"/>
    <property type="molecule type" value="Genomic_DNA"/>
</dbReference>
<dbReference type="OrthoDB" id="9784166at2"/>
<dbReference type="CDD" id="cd24032">
    <property type="entry name" value="ASKHA_NBD_TsaB"/>
    <property type="match status" value="1"/>
</dbReference>
<evidence type="ECO:0000313" key="2">
    <source>
        <dbReference type="EMBL" id="GEP82113.1"/>
    </source>
</evidence>
<evidence type="ECO:0000259" key="1">
    <source>
        <dbReference type="Pfam" id="PF00814"/>
    </source>
</evidence>
<feature type="domain" description="Gcp-like" evidence="1">
    <location>
        <begin position="33"/>
        <end position="170"/>
    </location>
</feature>
<dbReference type="GO" id="GO:0061711">
    <property type="term" value="F:tRNA N(6)-L-threonylcarbamoyladenine synthase activity"/>
    <property type="evidence" value="ECO:0007669"/>
    <property type="project" value="UniProtKB-EC"/>
</dbReference>
<dbReference type="Gene3D" id="3.30.420.40">
    <property type="match status" value="2"/>
</dbReference>
<dbReference type="NCBIfam" id="TIGR03725">
    <property type="entry name" value="T6A_YeaZ"/>
    <property type="match status" value="1"/>
</dbReference>
<reference evidence="3" key="2">
    <citation type="journal article" date="2021" name="PeerJ">
        <title>Extensive microbial diversity within the chicken gut microbiome revealed by metagenomics and culture.</title>
        <authorList>
            <person name="Gilroy R."/>
            <person name="Ravi A."/>
            <person name="Getino M."/>
            <person name="Pursley I."/>
            <person name="Horton D.L."/>
            <person name="Alikhan N.F."/>
            <person name="Baker D."/>
            <person name="Gharbi K."/>
            <person name="Hall N."/>
            <person name="Watson M."/>
            <person name="Adriaenssens E.M."/>
            <person name="Foster-Nyarko E."/>
            <person name="Jarju S."/>
            <person name="Secka A."/>
            <person name="Antonio M."/>
            <person name="Oren A."/>
            <person name="Chaudhuri R.R."/>
            <person name="La Ragione R."/>
            <person name="Hildebrand F."/>
            <person name="Pallen M.J."/>
        </authorList>
    </citation>
    <scope>NUCLEOTIDE SEQUENCE</scope>
    <source>
        <strain evidence="3">CHK149-3286</strain>
    </source>
</reference>
<keyword evidence="3" id="KW-0808">Transferase</keyword>
<dbReference type="InterPro" id="IPR043129">
    <property type="entry name" value="ATPase_NBD"/>
</dbReference>